<protein>
    <submittedName>
        <fullName evidence="4">Transcriptional regulator, TetR family</fullName>
    </submittedName>
</protein>
<organism evidence="4 5">
    <name type="scientific">Seinonella peptonophila</name>
    <dbReference type="NCBI Taxonomy" id="112248"/>
    <lineage>
        <taxon>Bacteria</taxon>
        <taxon>Bacillati</taxon>
        <taxon>Bacillota</taxon>
        <taxon>Bacilli</taxon>
        <taxon>Bacillales</taxon>
        <taxon>Thermoactinomycetaceae</taxon>
        <taxon>Seinonella</taxon>
    </lineage>
</organism>
<dbReference type="SUPFAM" id="SSF46689">
    <property type="entry name" value="Homeodomain-like"/>
    <property type="match status" value="1"/>
</dbReference>
<dbReference type="PROSITE" id="PS50977">
    <property type="entry name" value="HTH_TETR_2"/>
    <property type="match status" value="1"/>
</dbReference>
<reference evidence="4 5" key="1">
    <citation type="submission" date="2016-11" db="EMBL/GenBank/DDBJ databases">
        <authorList>
            <person name="Jaros S."/>
            <person name="Januszkiewicz K."/>
            <person name="Wedrychowicz H."/>
        </authorList>
    </citation>
    <scope>NUCLEOTIDE SEQUENCE [LARGE SCALE GENOMIC DNA]</scope>
    <source>
        <strain evidence="4 5">DSM 44666</strain>
    </source>
</reference>
<dbReference type="Gene3D" id="1.10.10.60">
    <property type="entry name" value="Homeodomain-like"/>
    <property type="match status" value="1"/>
</dbReference>
<evidence type="ECO:0000313" key="4">
    <source>
        <dbReference type="EMBL" id="SHF32881.1"/>
    </source>
</evidence>
<dbReference type="EMBL" id="FQVL01000015">
    <property type="protein sequence ID" value="SHF32881.1"/>
    <property type="molecule type" value="Genomic_DNA"/>
</dbReference>
<dbReference type="OrthoDB" id="9780939at2"/>
<dbReference type="SUPFAM" id="SSF48498">
    <property type="entry name" value="Tetracyclin repressor-like, C-terminal domain"/>
    <property type="match status" value="1"/>
</dbReference>
<dbReference type="AlphaFoldDB" id="A0A1M5ARK4"/>
<dbReference type="InterPro" id="IPR036271">
    <property type="entry name" value="Tet_transcr_reg_TetR-rel_C_sf"/>
</dbReference>
<dbReference type="Gene3D" id="1.10.357.10">
    <property type="entry name" value="Tetracycline Repressor, domain 2"/>
    <property type="match status" value="1"/>
</dbReference>
<keyword evidence="1 2" id="KW-0238">DNA-binding</keyword>
<dbReference type="PRINTS" id="PR00455">
    <property type="entry name" value="HTHTETR"/>
</dbReference>
<dbReference type="PROSITE" id="PS01081">
    <property type="entry name" value="HTH_TETR_1"/>
    <property type="match status" value="1"/>
</dbReference>
<proteinExistence type="predicted"/>
<keyword evidence="5" id="KW-1185">Reference proteome</keyword>
<dbReference type="InterPro" id="IPR023772">
    <property type="entry name" value="DNA-bd_HTH_TetR-type_CS"/>
</dbReference>
<evidence type="ECO:0000256" key="2">
    <source>
        <dbReference type="PROSITE-ProRule" id="PRU00335"/>
    </source>
</evidence>
<dbReference type="InterPro" id="IPR001647">
    <property type="entry name" value="HTH_TetR"/>
</dbReference>
<dbReference type="PANTHER" id="PTHR43479:SF11">
    <property type="entry name" value="ACREF_ENVCD OPERON REPRESSOR-RELATED"/>
    <property type="match status" value="1"/>
</dbReference>
<dbReference type="GO" id="GO:0003677">
    <property type="term" value="F:DNA binding"/>
    <property type="evidence" value="ECO:0007669"/>
    <property type="project" value="UniProtKB-UniRule"/>
</dbReference>
<evidence type="ECO:0000313" key="5">
    <source>
        <dbReference type="Proteomes" id="UP000184476"/>
    </source>
</evidence>
<dbReference type="STRING" id="112248.SAMN05444392_11563"/>
<accession>A0A1M5ARK4</accession>
<gene>
    <name evidence="4" type="ORF">SAMN05444392_11563</name>
</gene>
<sequence>MEKFFNLATEKQQKIVDAALASFGANGYKKTSIRDIATAAGISKAMVFHYFGTKKQLYLYLIEHCANTLFHEIKHKFDPHIDDFFDRIELVGNIKFEAMKKQPSIGTFLWSMYEEQDSEIKPMIQASMVNGEAEKFRESIAFTGMDASKFREDVDPKLVYKMLLWMAEGCFRHVSNLEDGHIDAAYDEYKRGLQLLKTAFYKENQED</sequence>
<dbReference type="InterPro" id="IPR050624">
    <property type="entry name" value="HTH-type_Tx_Regulator"/>
</dbReference>
<dbReference type="Pfam" id="PF00440">
    <property type="entry name" value="TetR_N"/>
    <property type="match status" value="1"/>
</dbReference>
<feature type="DNA-binding region" description="H-T-H motif" evidence="2">
    <location>
        <begin position="32"/>
        <end position="51"/>
    </location>
</feature>
<dbReference type="PANTHER" id="PTHR43479">
    <property type="entry name" value="ACREF/ENVCD OPERON REPRESSOR-RELATED"/>
    <property type="match status" value="1"/>
</dbReference>
<evidence type="ECO:0000259" key="3">
    <source>
        <dbReference type="PROSITE" id="PS50977"/>
    </source>
</evidence>
<evidence type="ECO:0000256" key="1">
    <source>
        <dbReference type="ARBA" id="ARBA00023125"/>
    </source>
</evidence>
<name>A0A1M5ARK4_9BACL</name>
<feature type="domain" description="HTH tetR-type" evidence="3">
    <location>
        <begin position="9"/>
        <end position="69"/>
    </location>
</feature>
<dbReference type="InterPro" id="IPR009057">
    <property type="entry name" value="Homeodomain-like_sf"/>
</dbReference>
<dbReference type="RefSeq" id="WP_073157518.1">
    <property type="nucleotide sequence ID" value="NZ_FQVL01000015.1"/>
</dbReference>
<dbReference type="Proteomes" id="UP000184476">
    <property type="component" value="Unassembled WGS sequence"/>
</dbReference>